<feature type="compositionally biased region" description="Basic residues" evidence="1">
    <location>
        <begin position="64"/>
        <end position="73"/>
    </location>
</feature>
<gene>
    <name evidence="2" type="ORF">EVAR_38072_1</name>
</gene>
<evidence type="ECO:0000256" key="1">
    <source>
        <dbReference type="SAM" id="MobiDB-lite"/>
    </source>
</evidence>
<reference evidence="2 3" key="1">
    <citation type="journal article" date="2019" name="Commun. Biol.">
        <title>The bagworm genome reveals a unique fibroin gene that provides high tensile strength.</title>
        <authorList>
            <person name="Kono N."/>
            <person name="Nakamura H."/>
            <person name="Ohtoshi R."/>
            <person name="Tomita M."/>
            <person name="Numata K."/>
            <person name="Arakawa K."/>
        </authorList>
    </citation>
    <scope>NUCLEOTIDE SEQUENCE [LARGE SCALE GENOMIC DNA]</scope>
</reference>
<feature type="compositionally biased region" description="Low complexity" evidence="1">
    <location>
        <begin position="74"/>
        <end position="84"/>
    </location>
</feature>
<dbReference type="Proteomes" id="UP000299102">
    <property type="component" value="Unassembled WGS sequence"/>
</dbReference>
<evidence type="ECO:0000313" key="2">
    <source>
        <dbReference type="EMBL" id="GBP47307.1"/>
    </source>
</evidence>
<accession>A0A4C1WAY2</accession>
<evidence type="ECO:0000313" key="3">
    <source>
        <dbReference type="Proteomes" id="UP000299102"/>
    </source>
</evidence>
<dbReference type="AlphaFoldDB" id="A0A4C1WAY2"/>
<feature type="compositionally biased region" description="Gly residues" evidence="1">
    <location>
        <begin position="85"/>
        <end position="95"/>
    </location>
</feature>
<name>A0A4C1WAY2_EUMVA</name>
<comment type="caution">
    <text evidence="2">The sequence shown here is derived from an EMBL/GenBank/DDBJ whole genome shotgun (WGS) entry which is preliminary data.</text>
</comment>
<proteinExistence type="predicted"/>
<organism evidence="2 3">
    <name type="scientific">Eumeta variegata</name>
    <name type="common">Bagworm moth</name>
    <name type="synonym">Eumeta japonica</name>
    <dbReference type="NCBI Taxonomy" id="151549"/>
    <lineage>
        <taxon>Eukaryota</taxon>
        <taxon>Metazoa</taxon>
        <taxon>Ecdysozoa</taxon>
        <taxon>Arthropoda</taxon>
        <taxon>Hexapoda</taxon>
        <taxon>Insecta</taxon>
        <taxon>Pterygota</taxon>
        <taxon>Neoptera</taxon>
        <taxon>Endopterygota</taxon>
        <taxon>Lepidoptera</taxon>
        <taxon>Glossata</taxon>
        <taxon>Ditrysia</taxon>
        <taxon>Tineoidea</taxon>
        <taxon>Psychidae</taxon>
        <taxon>Oiketicinae</taxon>
        <taxon>Eumeta</taxon>
    </lineage>
</organism>
<protein>
    <submittedName>
        <fullName evidence="2">Uncharacterized protein</fullName>
    </submittedName>
</protein>
<keyword evidence="3" id="KW-1185">Reference proteome</keyword>
<sequence length="105" mass="11174">MIRASGDTALANNPPRERRAGGDGATDYDSGHQQLAGRRQVVRPGEKPHTSGSAGKSDGDRRSDQRRRHKRRAQQQQVAATGKPVTGGGAKGGDTGLVFGSNRWQ</sequence>
<dbReference type="EMBL" id="BGZK01000499">
    <property type="protein sequence ID" value="GBP47307.1"/>
    <property type="molecule type" value="Genomic_DNA"/>
</dbReference>
<feature type="region of interest" description="Disordered" evidence="1">
    <location>
        <begin position="1"/>
        <end position="105"/>
    </location>
</feature>